<evidence type="ECO:0000313" key="3">
    <source>
        <dbReference type="Proteomes" id="UP001175353"/>
    </source>
</evidence>
<reference evidence="2" key="1">
    <citation type="submission" date="2023-06" db="EMBL/GenBank/DDBJ databases">
        <title>Black Yeasts Isolated from many extreme environments.</title>
        <authorList>
            <person name="Coleine C."/>
            <person name="Stajich J.E."/>
            <person name="Selbmann L."/>
        </authorList>
    </citation>
    <scope>NUCLEOTIDE SEQUENCE</scope>
    <source>
        <strain evidence="2">CCFEE 5200</strain>
    </source>
</reference>
<feature type="region of interest" description="Disordered" evidence="1">
    <location>
        <begin position="256"/>
        <end position="288"/>
    </location>
</feature>
<dbReference type="AlphaFoldDB" id="A0AAN6KHC7"/>
<evidence type="ECO:0000313" key="2">
    <source>
        <dbReference type="EMBL" id="KAK0982631.1"/>
    </source>
</evidence>
<sequence>MEDSIIETVNTIGVREHYDKAVRLALEWFTAPQPIDGKGSDLELLGAYCDQLTVGPSQDEVGALEALADQFIGNLSHDDLQALVDSSSVARDTQLLLQVVRETWAGQFNAEPYTSLVMMDYLLHDAGRSYRELWANPNVLNGKFTEATVPLVVTWPTESTVPMKAMILGKQRSPYSSHYTQPIFRAPGRCTTFALKMEESIKSLEGLDFEFHHTHHHRLARCKGTGLVIDTNSLDGPFILPEGVVKKRLKGDRPQAFSYASGSSKYETTDGRDRPIEASPQKSTFPSSPEQAMAKCLLELAEHKRLQPLCYFRSYEPVPGETPLRLSGHAERPSDFELVDYTTRKYVTRYHGMVKWVLHRRELLLIPGGKDGMQQVIAWDGSGKADEECECRKVVEVFVCEHGGPYANRQWFNEEVKAVYDLLWDAATRLFGPPSLKGGMGRVEPAGGS</sequence>
<name>A0AAN6KHC7_9PEZI</name>
<gene>
    <name evidence="2" type="ORF">LTR91_011456</name>
</gene>
<evidence type="ECO:0000256" key="1">
    <source>
        <dbReference type="SAM" id="MobiDB-lite"/>
    </source>
</evidence>
<dbReference type="Proteomes" id="UP001175353">
    <property type="component" value="Unassembled WGS sequence"/>
</dbReference>
<feature type="compositionally biased region" description="Basic and acidic residues" evidence="1">
    <location>
        <begin position="267"/>
        <end position="276"/>
    </location>
</feature>
<proteinExistence type="predicted"/>
<dbReference type="EMBL" id="JAUJLE010000105">
    <property type="protein sequence ID" value="KAK0982631.1"/>
    <property type="molecule type" value="Genomic_DNA"/>
</dbReference>
<keyword evidence="3" id="KW-1185">Reference proteome</keyword>
<protein>
    <submittedName>
        <fullName evidence="2">Uncharacterized protein</fullName>
    </submittedName>
</protein>
<organism evidence="2 3">
    <name type="scientific">Friedmanniomyces endolithicus</name>
    <dbReference type="NCBI Taxonomy" id="329885"/>
    <lineage>
        <taxon>Eukaryota</taxon>
        <taxon>Fungi</taxon>
        <taxon>Dikarya</taxon>
        <taxon>Ascomycota</taxon>
        <taxon>Pezizomycotina</taxon>
        <taxon>Dothideomycetes</taxon>
        <taxon>Dothideomycetidae</taxon>
        <taxon>Mycosphaerellales</taxon>
        <taxon>Teratosphaeriaceae</taxon>
        <taxon>Friedmanniomyces</taxon>
    </lineage>
</organism>
<comment type="caution">
    <text evidence="2">The sequence shown here is derived from an EMBL/GenBank/DDBJ whole genome shotgun (WGS) entry which is preliminary data.</text>
</comment>
<accession>A0AAN6KHC7</accession>